<proteinExistence type="predicted"/>
<keyword evidence="3" id="KW-1185">Reference proteome</keyword>
<dbReference type="EMBL" id="CP000807">
    <property type="protein sequence ID" value="ACB54281.1"/>
    <property type="molecule type" value="Genomic_DNA"/>
</dbReference>
<evidence type="ECO:0000256" key="1">
    <source>
        <dbReference type="SAM" id="Coils"/>
    </source>
</evidence>
<evidence type="ECO:0000313" key="2">
    <source>
        <dbReference type="EMBL" id="ACB54281.1"/>
    </source>
</evidence>
<protein>
    <submittedName>
        <fullName evidence="2">Uncharacterized protein</fullName>
    </submittedName>
</protein>
<reference evidence="2 3" key="1">
    <citation type="journal article" date="2008" name="Proc. Natl. Acad. Sci. U.S.A.">
        <title>The genome of Cyanothece 51142, a unicellular diazotrophic cyanobacterium important in the marine nitrogen cycle.</title>
        <authorList>
            <person name="Welsh E.A."/>
            <person name="Liberton M."/>
            <person name="Stoeckel J."/>
            <person name="Loh T."/>
            <person name="Elvitigala T."/>
            <person name="Wang C."/>
            <person name="Wollam A."/>
            <person name="Fulton R.S."/>
            <person name="Clifton S.W."/>
            <person name="Jacobs J.M."/>
            <person name="Aurora R."/>
            <person name="Ghosh B.K."/>
            <person name="Sherman L.A."/>
            <person name="Smith R.D."/>
            <person name="Wilson R.K."/>
            <person name="Pakrasi H.B."/>
        </authorList>
    </citation>
    <scope>NUCLEOTIDE SEQUENCE [LARGE SCALE GENOMIC DNA]</scope>
    <source>
        <strain evidence="3">ATCC 51142 / BH68</strain>
    </source>
</reference>
<keyword evidence="1" id="KW-0175">Coiled coil</keyword>
<dbReference type="HOGENOM" id="CLU_949037_0_0_3"/>
<dbReference type="Proteomes" id="UP000001203">
    <property type="component" value="Chromosome linear"/>
</dbReference>
<feature type="coiled-coil region" evidence="1">
    <location>
        <begin position="223"/>
        <end position="285"/>
    </location>
</feature>
<sequence length="293" mass="34345">MMENKTKMTTLLQSAEQDFSTVKLSLDFNVSIAEGLLQRLEKLTDEKEIKRFIKQHGGKNFVEPYTQIATWYRSLTHEWQDQISSLPFWTIEKNQWAKLAQLSLDQLKEWYEEIMRLSEDSSEKSNTNLLSPRILNQTVAKFLPKAPKTSLKLGQPVEDEDYEVLLNIKDYDFTPETLEEFKTEISELAKQDPITEDLFFPLEKRGFDPNLILSRTDCLVLENQKAVVKLEKKNKEIDTLNSQFTQVKQELNQSQQKVEQLTHNLNQHQQLINQLTERLTKLEQQRTPVETLV</sequence>
<accession>B1X2C0</accession>
<evidence type="ECO:0000313" key="3">
    <source>
        <dbReference type="Proteomes" id="UP000001203"/>
    </source>
</evidence>
<gene>
    <name evidence="2" type="ordered locus">cce_4935</name>
</gene>
<dbReference type="KEGG" id="cyt:cce_4935"/>
<name>B1X2C0_CROS5</name>
<dbReference type="eggNOG" id="ENOG503290K">
    <property type="taxonomic scope" value="Bacteria"/>
</dbReference>
<dbReference type="AlphaFoldDB" id="B1X2C0"/>
<organism evidence="2 3">
    <name type="scientific">Crocosphaera subtropica (strain ATCC 51142 / BH68)</name>
    <name type="common">Cyanothece sp. (strain ATCC 51142)</name>
    <dbReference type="NCBI Taxonomy" id="43989"/>
    <lineage>
        <taxon>Bacteria</taxon>
        <taxon>Bacillati</taxon>
        <taxon>Cyanobacteriota</taxon>
        <taxon>Cyanophyceae</taxon>
        <taxon>Oscillatoriophycideae</taxon>
        <taxon>Chroococcales</taxon>
        <taxon>Aphanothecaceae</taxon>
        <taxon>Crocosphaera</taxon>
        <taxon>Crocosphaera subtropica</taxon>
    </lineage>
</organism>